<keyword evidence="5 7" id="KW-1133">Transmembrane helix</keyword>
<evidence type="ECO:0000313" key="10">
    <source>
        <dbReference type="Proteomes" id="UP000178817"/>
    </source>
</evidence>
<dbReference type="NCBIfam" id="TIGR03025">
    <property type="entry name" value="EPS_sugtrans"/>
    <property type="match status" value="1"/>
</dbReference>
<gene>
    <name evidence="9" type="ORF">A3B07_02805</name>
</gene>
<dbReference type="Pfam" id="PF02397">
    <property type="entry name" value="Bac_transf"/>
    <property type="match status" value="1"/>
</dbReference>
<dbReference type="GO" id="GO:0016020">
    <property type="term" value="C:membrane"/>
    <property type="evidence" value="ECO:0007669"/>
    <property type="project" value="UniProtKB-SubCell"/>
</dbReference>
<evidence type="ECO:0000259" key="8">
    <source>
        <dbReference type="Pfam" id="PF02397"/>
    </source>
</evidence>
<dbReference type="EMBL" id="MHUV01000006">
    <property type="protein sequence ID" value="OHA82525.1"/>
    <property type="molecule type" value="Genomic_DNA"/>
</dbReference>
<reference evidence="9 10" key="1">
    <citation type="journal article" date="2016" name="Nat. Commun.">
        <title>Thousands of microbial genomes shed light on interconnected biogeochemical processes in an aquifer system.</title>
        <authorList>
            <person name="Anantharaman K."/>
            <person name="Brown C.T."/>
            <person name="Hug L.A."/>
            <person name="Sharon I."/>
            <person name="Castelle C.J."/>
            <person name="Probst A.J."/>
            <person name="Thomas B.C."/>
            <person name="Singh A."/>
            <person name="Wilkins M.J."/>
            <person name="Karaoz U."/>
            <person name="Brodie E.L."/>
            <person name="Williams K.H."/>
            <person name="Hubbard S.S."/>
            <person name="Banfield J.F."/>
        </authorList>
    </citation>
    <scope>NUCLEOTIDE SEQUENCE [LARGE SCALE GENOMIC DNA]</scope>
</reference>
<evidence type="ECO:0000313" key="9">
    <source>
        <dbReference type="EMBL" id="OHA82525.1"/>
    </source>
</evidence>
<feature type="domain" description="Bacterial sugar transferase" evidence="8">
    <location>
        <begin position="262"/>
        <end position="444"/>
    </location>
</feature>
<dbReference type="InterPro" id="IPR017475">
    <property type="entry name" value="EPS_sugar_tfrase"/>
</dbReference>
<feature type="transmembrane region" description="Helical" evidence="7">
    <location>
        <begin position="12"/>
        <end position="32"/>
    </location>
</feature>
<dbReference type="PANTHER" id="PTHR30576:SF0">
    <property type="entry name" value="UNDECAPRENYL-PHOSPHATE N-ACETYLGALACTOSAMINYL 1-PHOSPHATE TRANSFERASE-RELATED"/>
    <property type="match status" value="1"/>
</dbReference>
<feature type="transmembrane region" description="Helical" evidence="7">
    <location>
        <begin position="267"/>
        <end position="288"/>
    </location>
</feature>
<feature type="transmembrane region" description="Helical" evidence="7">
    <location>
        <begin position="44"/>
        <end position="65"/>
    </location>
</feature>
<accession>A0A1G2SBW9</accession>
<proteinExistence type="inferred from homology"/>
<comment type="caution">
    <text evidence="9">The sequence shown here is derived from an EMBL/GenBank/DDBJ whole genome shotgun (WGS) entry which is preliminary data.</text>
</comment>
<dbReference type="STRING" id="1802726.A3B07_02805"/>
<dbReference type="Proteomes" id="UP000178817">
    <property type="component" value="Unassembled WGS sequence"/>
</dbReference>
<keyword evidence="4 7" id="KW-0812">Transmembrane</keyword>
<sequence>MTIGSKKEPIILFLGDIISLIVAFWLTLVFRMGAVPSLALIQSYTVPLIVLLVAWIMVFFVAGFYEKHALVFKKKILGSILNAQLINSVIAVVFFYLFTPYIGVAPKTILALFLLISTLLLIVWRLLGPTLFNIKHQEPAILIGAGEEMSVLKNEVNVHGHYNLRFVSSVDLTQIDGIDFKKEIIDRIYSEKISSIVIDLHNEKAEKILPTLYNLIFARVRFYDMHEVYEEVFARIPLSIVRHSWFLENISSSAHAGYDFLKRGLDIISALFGGALSLLFYPFVYLAIKLDDGGPLFITQERVGKDSKTIKLYKFRSMSRNETELSSQRENRVTRVGNILRKTRIDELPQLWNVLRGDLSLIGPRPELPSGVAVYEKEIPYYNIRHLVKPGLSGWAQLYHERHPHHGVDTEETRNKLSYDLYYIKNRSLVLDVVILLKTIKLVLSRKGV</sequence>
<name>A0A1G2SBW9_9BACT</name>
<keyword evidence="6 7" id="KW-0472">Membrane</keyword>
<feature type="transmembrane region" description="Helical" evidence="7">
    <location>
        <begin position="109"/>
        <end position="127"/>
    </location>
</feature>
<evidence type="ECO:0000256" key="6">
    <source>
        <dbReference type="ARBA" id="ARBA00023136"/>
    </source>
</evidence>
<dbReference type="PANTHER" id="PTHR30576">
    <property type="entry name" value="COLANIC BIOSYNTHESIS UDP-GLUCOSE LIPID CARRIER TRANSFERASE"/>
    <property type="match status" value="1"/>
</dbReference>
<comment type="similarity">
    <text evidence="2">Belongs to the bacterial sugar transferase family.</text>
</comment>
<dbReference type="InterPro" id="IPR003362">
    <property type="entry name" value="Bact_transf"/>
</dbReference>
<evidence type="ECO:0000256" key="4">
    <source>
        <dbReference type="ARBA" id="ARBA00022692"/>
    </source>
</evidence>
<evidence type="ECO:0000256" key="5">
    <source>
        <dbReference type="ARBA" id="ARBA00022989"/>
    </source>
</evidence>
<comment type="subcellular location">
    <subcellularLocation>
        <location evidence="1">Membrane</location>
        <topology evidence="1">Multi-pass membrane protein</topology>
    </subcellularLocation>
</comment>
<protein>
    <recommendedName>
        <fullName evidence="8">Bacterial sugar transferase domain-containing protein</fullName>
    </recommendedName>
</protein>
<evidence type="ECO:0000256" key="2">
    <source>
        <dbReference type="ARBA" id="ARBA00006464"/>
    </source>
</evidence>
<dbReference type="AlphaFoldDB" id="A0A1G2SBW9"/>
<evidence type="ECO:0000256" key="1">
    <source>
        <dbReference type="ARBA" id="ARBA00004141"/>
    </source>
</evidence>
<feature type="transmembrane region" description="Helical" evidence="7">
    <location>
        <begin position="77"/>
        <end position="97"/>
    </location>
</feature>
<evidence type="ECO:0000256" key="7">
    <source>
        <dbReference type="SAM" id="Phobius"/>
    </source>
</evidence>
<organism evidence="9 10">
    <name type="scientific">Candidatus Yonathbacteria bacterium RIFCSPLOWO2_01_FULL_43_27</name>
    <dbReference type="NCBI Taxonomy" id="1802726"/>
    <lineage>
        <taxon>Bacteria</taxon>
        <taxon>Candidatus Yonathiibacteriota</taxon>
    </lineage>
</organism>
<evidence type="ECO:0000256" key="3">
    <source>
        <dbReference type="ARBA" id="ARBA00022679"/>
    </source>
</evidence>
<dbReference type="GO" id="GO:0016780">
    <property type="term" value="F:phosphotransferase activity, for other substituted phosphate groups"/>
    <property type="evidence" value="ECO:0007669"/>
    <property type="project" value="TreeGrafter"/>
</dbReference>
<keyword evidence="3" id="KW-0808">Transferase</keyword>